<comment type="function">
    <text evidence="1">Component of the rigid cuticle of the spider.</text>
</comment>
<feature type="signal peptide" evidence="5">
    <location>
        <begin position="1"/>
        <end position="16"/>
    </location>
</feature>
<reference evidence="6 7" key="1">
    <citation type="submission" date="2024-04" db="EMBL/GenBank/DDBJ databases">
        <authorList>
            <person name="Rising A."/>
            <person name="Reimegard J."/>
            <person name="Sonavane S."/>
            <person name="Akerstrom W."/>
            <person name="Nylinder S."/>
            <person name="Hedman E."/>
            <person name="Kallberg Y."/>
        </authorList>
    </citation>
    <scope>NUCLEOTIDE SEQUENCE [LARGE SCALE GENOMIC DNA]</scope>
</reference>
<evidence type="ECO:0000256" key="4">
    <source>
        <dbReference type="SAM" id="MobiDB-lite"/>
    </source>
</evidence>
<feature type="region of interest" description="Disordered" evidence="4">
    <location>
        <begin position="47"/>
        <end position="68"/>
    </location>
</feature>
<feature type="compositionally biased region" description="Basic and acidic residues" evidence="4">
    <location>
        <begin position="47"/>
        <end position="56"/>
    </location>
</feature>
<dbReference type="PROSITE" id="PS51155">
    <property type="entry name" value="CHIT_BIND_RR_2"/>
    <property type="match status" value="1"/>
</dbReference>
<evidence type="ECO:0000256" key="2">
    <source>
        <dbReference type="ARBA" id="ARBA00022460"/>
    </source>
</evidence>
<dbReference type="Proteomes" id="UP001497382">
    <property type="component" value="Unassembled WGS sequence"/>
</dbReference>
<comment type="caution">
    <text evidence="6">The sequence shown here is derived from an EMBL/GenBank/DDBJ whole genome shotgun (WGS) entry which is preliminary data.</text>
</comment>
<keyword evidence="7" id="KW-1185">Reference proteome</keyword>
<evidence type="ECO:0000256" key="3">
    <source>
        <dbReference type="PROSITE-ProRule" id="PRU00497"/>
    </source>
</evidence>
<evidence type="ECO:0000256" key="5">
    <source>
        <dbReference type="SAM" id="SignalP"/>
    </source>
</evidence>
<dbReference type="EMBL" id="CAXIEN010000261">
    <property type="protein sequence ID" value="CAL1290245.1"/>
    <property type="molecule type" value="Genomic_DNA"/>
</dbReference>
<dbReference type="PANTHER" id="PTHR10380">
    <property type="entry name" value="CUTICLE PROTEIN"/>
    <property type="match status" value="1"/>
</dbReference>
<evidence type="ECO:0000313" key="7">
    <source>
        <dbReference type="Proteomes" id="UP001497382"/>
    </source>
</evidence>
<gene>
    <name evidence="6" type="ORF">LARSCL_LOCUS16365</name>
</gene>
<keyword evidence="2 3" id="KW-0193">Cuticle</keyword>
<accession>A0AAV2B1V6</accession>
<proteinExistence type="predicted"/>
<dbReference type="PROSITE" id="PS00233">
    <property type="entry name" value="CHIT_BIND_RR_1"/>
    <property type="match status" value="1"/>
</dbReference>
<dbReference type="GO" id="GO:0008010">
    <property type="term" value="F:structural constituent of chitin-based larval cuticle"/>
    <property type="evidence" value="ECO:0007669"/>
    <property type="project" value="TreeGrafter"/>
</dbReference>
<dbReference type="AlphaFoldDB" id="A0AAV2B1V6"/>
<dbReference type="Pfam" id="PF00379">
    <property type="entry name" value="Chitin_bind_4"/>
    <property type="match status" value="1"/>
</dbReference>
<keyword evidence="5" id="KW-0732">Signal</keyword>
<evidence type="ECO:0000256" key="1">
    <source>
        <dbReference type="ARBA" id="ARBA00002980"/>
    </source>
</evidence>
<feature type="chain" id="PRO_5043651492" evidence="5">
    <location>
        <begin position="17"/>
        <end position="216"/>
    </location>
</feature>
<feature type="compositionally biased region" description="Polar residues" evidence="4">
    <location>
        <begin position="57"/>
        <end position="68"/>
    </location>
</feature>
<evidence type="ECO:0000313" key="6">
    <source>
        <dbReference type="EMBL" id="CAL1290245.1"/>
    </source>
</evidence>
<dbReference type="PANTHER" id="PTHR10380:SF235">
    <property type="entry name" value="CUTICULAR PROTEIN 73D, ISOFORM B"/>
    <property type="match status" value="1"/>
</dbReference>
<dbReference type="InterPro" id="IPR050468">
    <property type="entry name" value="Cuticle_Struct_Prot"/>
</dbReference>
<name>A0AAV2B1V6_9ARAC</name>
<dbReference type="GO" id="GO:0062129">
    <property type="term" value="C:chitin-based extracellular matrix"/>
    <property type="evidence" value="ECO:0007669"/>
    <property type="project" value="TreeGrafter"/>
</dbReference>
<protein>
    <submittedName>
        <fullName evidence="6">Uncharacterized protein</fullName>
    </submittedName>
</protein>
<organism evidence="6 7">
    <name type="scientific">Larinioides sclopetarius</name>
    <dbReference type="NCBI Taxonomy" id="280406"/>
    <lineage>
        <taxon>Eukaryota</taxon>
        <taxon>Metazoa</taxon>
        <taxon>Ecdysozoa</taxon>
        <taxon>Arthropoda</taxon>
        <taxon>Chelicerata</taxon>
        <taxon>Arachnida</taxon>
        <taxon>Araneae</taxon>
        <taxon>Araneomorphae</taxon>
        <taxon>Entelegynae</taxon>
        <taxon>Araneoidea</taxon>
        <taxon>Araneidae</taxon>
        <taxon>Larinioides</taxon>
    </lineage>
</organism>
<sequence>MFFVTLFLIVVVAVNGQRSTPDYLNNPNYVEGPKLYSFNYRSILKDGKGESSRTESSDGTGKVQGSYSLNNAEGHYRVVEYVADQDGFRAVIRTNEPGTKSMNPANVIIQSESGTNEYNPVVYQPVAEEPASPVREPVVSPGATRAPFRRPEYRRPPAYSGRNPRVNVASRAGLEQNVPMYRRPVVNSVAESVAPVREPAGTLEPVDDQVPTAQVL</sequence>
<feature type="region of interest" description="Disordered" evidence="4">
    <location>
        <begin position="133"/>
        <end position="165"/>
    </location>
</feature>
<dbReference type="InterPro" id="IPR000618">
    <property type="entry name" value="Insect_cuticle"/>
</dbReference>
<dbReference type="InterPro" id="IPR031311">
    <property type="entry name" value="CHIT_BIND_RR_consensus"/>
</dbReference>